<proteinExistence type="predicted"/>
<feature type="non-terminal residue" evidence="1">
    <location>
        <position position="1"/>
    </location>
</feature>
<protein>
    <submittedName>
        <fullName evidence="1">Uncharacterized protein</fullName>
    </submittedName>
</protein>
<organism evidence="1 2">
    <name type="scientific">Ooceraea biroi</name>
    <name type="common">Clonal raider ant</name>
    <name type="synonym">Cerapachys biroi</name>
    <dbReference type="NCBI Taxonomy" id="2015173"/>
    <lineage>
        <taxon>Eukaryota</taxon>
        <taxon>Metazoa</taxon>
        <taxon>Ecdysozoa</taxon>
        <taxon>Arthropoda</taxon>
        <taxon>Hexapoda</taxon>
        <taxon>Insecta</taxon>
        <taxon>Pterygota</taxon>
        <taxon>Neoptera</taxon>
        <taxon>Endopterygota</taxon>
        <taxon>Hymenoptera</taxon>
        <taxon>Apocrita</taxon>
        <taxon>Aculeata</taxon>
        <taxon>Formicoidea</taxon>
        <taxon>Formicidae</taxon>
        <taxon>Dorylinae</taxon>
        <taxon>Ooceraea</taxon>
    </lineage>
</organism>
<feature type="non-terminal residue" evidence="1">
    <location>
        <position position="63"/>
    </location>
</feature>
<reference evidence="1 2" key="1">
    <citation type="journal article" date="2014" name="Curr. Biol.">
        <title>The genome of the clonal raider ant Cerapachys biroi.</title>
        <authorList>
            <person name="Oxley P.R."/>
            <person name="Ji L."/>
            <person name="Fetter-Pruneda I."/>
            <person name="McKenzie S.K."/>
            <person name="Li C."/>
            <person name="Hu H."/>
            <person name="Zhang G."/>
            <person name="Kronauer D.J."/>
        </authorList>
    </citation>
    <scope>NUCLEOTIDE SEQUENCE [LARGE SCALE GENOMIC DNA]</scope>
</reference>
<gene>
    <name evidence="1" type="ORF">X777_14072</name>
</gene>
<evidence type="ECO:0000313" key="1">
    <source>
        <dbReference type="EMBL" id="EZA48272.1"/>
    </source>
</evidence>
<dbReference type="EMBL" id="KK107652">
    <property type="protein sequence ID" value="EZA48272.1"/>
    <property type="molecule type" value="Genomic_DNA"/>
</dbReference>
<name>A0A026VWY8_OOCBI</name>
<sequence length="63" mass="7522">SIRGFEESLQYHLNDTHFKTVEEVQESIDNFIDSKLLPFSREEIDESENWRKIIENNSAYSKD</sequence>
<dbReference type="AlphaFoldDB" id="A0A026VWY8"/>
<dbReference type="Proteomes" id="UP000053097">
    <property type="component" value="Unassembled WGS sequence"/>
</dbReference>
<accession>A0A026VWY8</accession>
<evidence type="ECO:0000313" key="2">
    <source>
        <dbReference type="Proteomes" id="UP000053097"/>
    </source>
</evidence>
<keyword evidence="2" id="KW-1185">Reference proteome</keyword>